<dbReference type="Pfam" id="PF04542">
    <property type="entry name" value="Sigma70_r2"/>
    <property type="match status" value="1"/>
</dbReference>
<dbReference type="OrthoDB" id="9782991at2"/>
<evidence type="ECO:0000313" key="7">
    <source>
        <dbReference type="EMBL" id="TDO01377.1"/>
    </source>
</evidence>
<comment type="similarity">
    <text evidence="1">Belongs to the sigma-70 factor family. ECF subfamily.</text>
</comment>
<dbReference type="NCBIfam" id="TIGR02985">
    <property type="entry name" value="Sig70_bacteroi1"/>
    <property type="match status" value="1"/>
</dbReference>
<dbReference type="SUPFAM" id="SSF88659">
    <property type="entry name" value="Sigma3 and sigma4 domains of RNA polymerase sigma factors"/>
    <property type="match status" value="1"/>
</dbReference>
<dbReference type="InterPro" id="IPR007627">
    <property type="entry name" value="RNA_pol_sigma70_r2"/>
</dbReference>
<organism evidence="7 8">
    <name type="scientific">Sunxiuqinia elliptica</name>
    <dbReference type="NCBI Taxonomy" id="655355"/>
    <lineage>
        <taxon>Bacteria</taxon>
        <taxon>Pseudomonadati</taxon>
        <taxon>Bacteroidota</taxon>
        <taxon>Bacteroidia</taxon>
        <taxon>Marinilabiliales</taxon>
        <taxon>Prolixibacteraceae</taxon>
        <taxon>Sunxiuqinia</taxon>
    </lineage>
</organism>
<gene>
    <name evidence="7" type="ORF">DET52_105235</name>
</gene>
<comment type="caution">
    <text evidence="7">The sequence shown here is derived from an EMBL/GenBank/DDBJ whole genome shotgun (WGS) entry which is preliminary data.</text>
</comment>
<dbReference type="GO" id="GO:0006352">
    <property type="term" value="P:DNA-templated transcription initiation"/>
    <property type="evidence" value="ECO:0007669"/>
    <property type="project" value="InterPro"/>
</dbReference>
<keyword evidence="4" id="KW-0804">Transcription</keyword>
<accession>A0A4R6H0U9</accession>
<dbReference type="Gene3D" id="1.10.1740.10">
    <property type="match status" value="1"/>
</dbReference>
<dbReference type="EMBL" id="SNWI01000005">
    <property type="protein sequence ID" value="TDO01377.1"/>
    <property type="molecule type" value="Genomic_DNA"/>
</dbReference>
<dbReference type="AlphaFoldDB" id="A0A4R6H0U9"/>
<dbReference type="InterPro" id="IPR013324">
    <property type="entry name" value="RNA_pol_sigma_r3/r4-like"/>
</dbReference>
<evidence type="ECO:0000256" key="3">
    <source>
        <dbReference type="ARBA" id="ARBA00023082"/>
    </source>
</evidence>
<proteinExistence type="inferred from homology"/>
<keyword evidence="2" id="KW-0805">Transcription regulation</keyword>
<dbReference type="InterPro" id="IPR014284">
    <property type="entry name" value="RNA_pol_sigma-70_dom"/>
</dbReference>
<dbReference type="InterPro" id="IPR013325">
    <property type="entry name" value="RNA_pol_sigma_r2"/>
</dbReference>
<dbReference type="CDD" id="cd06171">
    <property type="entry name" value="Sigma70_r4"/>
    <property type="match status" value="1"/>
</dbReference>
<dbReference type="PANTHER" id="PTHR43133">
    <property type="entry name" value="RNA POLYMERASE ECF-TYPE SIGMA FACTO"/>
    <property type="match status" value="1"/>
</dbReference>
<evidence type="ECO:0000256" key="4">
    <source>
        <dbReference type="ARBA" id="ARBA00023163"/>
    </source>
</evidence>
<dbReference type="GO" id="GO:0016987">
    <property type="term" value="F:sigma factor activity"/>
    <property type="evidence" value="ECO:0007669"/>
    <property type="project" value="UniProtKB-KW"/>
</dbReference>
<dbReference type="InterPro" id="IPR014327">
    <property type="entry name" value="RNA_pol_sigma70_bacteroid"/>
</dbReference>
<evidence type="ECO:0000256" key="1">
    <source>
        <dbReference type="ARBA" id="ARBA00010641"/>
    </source>
</evidence>
<feature type="domain" description="RNA polymerase sigma factor 70 region 4 type 2" evidence="6">
    <location>
        <begin position="120"/>
        <end position="172"/>
    </location>
</feature>
<feature type="domain" description="RNA polymerase sigma-70 region 2" evidence="5">
    <location>
        <begin position="24"/>
        <end position="89"/>
    </location>
</feature>
<dbReference type="RefSeq" id="WP_133465281.1">
    <property type="nucleotide sequence ID" value="NZ_SNWI01000005.1"/>
</dbReference>
<evidence type="ECO:0000313" key="8">
    <source>
        <dbReference type="Proteomes" id="UP000294848"/>
    </source>
</evidence>
<dbReference type="PANTHER" id="PTHR43133:SF46">
    <property type="entry name" value="RNA POLYMERASE SIGMA-70 FACTOR ECF SUBFAMILY"/>
    <property type="match status" value="1"/>
</dbReference>
<dbReference type="Proteomes" id="UP000294848">
    <property type="component" value="Unassembled WGS sequence"/>
</dbReference>
<dbReference type="SUPFAM" id="SSF88946">
    <property type="entry name" value="Sigma2 domain of RNA polymerase sigma factors"/>
    <property type="match status" value="1"/>
</dbReference>
<dbReference type="InterPro" id="IPR013249">
    <property type="entry name" value="RNA_pol_sigma70_r4_t2"/>
</dbReference>
<evidence type="ECO:0000259" key="6">
    <source>
        <dbReference type="Pfam" id="PF08281"/>
    </source>
</evidence>
<sequence length="195" mass="23175">MKTPDENTLFNQLKQGDEKAFELLFNTYYSSLCLFAQHYLNDQEKAEEIVQELFVNLWSKRKKLNIDNSVKNYLFRSVRNQCLNQIQHRKIKDKHAQFVKENFSQEVHESDYFLEVGLSEKIEASIESLPEKRKQIFKLSREQGLKYKEIAQQLGVSVKTVETQMGLALKQLREKLKDYKDYFIIGLHLLKKKLH</sequence>
<protein>
    <submittedName>
        <fullName evidence="7">RNA polymerase sigma-70 factor (ECF subfamily)</fullName>
    </submittedName>
</protein>
<reference evidence="7 8" key="1">
    <citation type="submission" date="2019-03" db="EMBL/GenBank/DDBJ databases">
        <title>Freshwater and sediment microbial communities from various areas in North America, analyzing microbe dynamics in response to fracking.</title>
        <authorList>
            <person name="Lamendella R."/>
        </authorList>
    </citation>
    <scope>NUCLEOTIDE SEQUENCE [LARGE SCALE GENOMIC DNA]</scope>
    <source>
        <strain evidence="7 8">114D</strain>
    </source>
</reference>
<dbReference type="Gene3D" id="1.10.10.10">
    <property type="entry name" value="Winged helix-like DNA-binding domain superfamily/Winged helix DNA-binding domain"/>
    <property type="match status" value="1"/>
</dbReference>
<evidence type="ECO:0000256" key="2">
    <source>
        <dbReference type="ARBA" id="ARBA00023015"/>
    </source>
</evidence>
<keyword evidence="3" id="KW-0731">Sigma factor</keyword>
<name>A0A4R6H0U9_9BACT</name>
<dbReference type="InterPro" id="IPR036388">
    <property type="entry name" value="WH-like_DNA-bd_sf"/>
</dbReference>
<dbReference type="Pfam" id="PF08281">
    <property type="entry name" value="Sigma70_r4_2"/>
    <property type="match status" value="1"/>
</dbReference>
<dbReference type="GO" id="GO:0003677">
    <property type="term" value="F:DNA binding"/>
    <property type="evidence" value="ECO:0007669"/>
    <property type="project" value="InterPro"/>
</dbReference>
<dbReference type="InterPro" id="IPR039425">
    <property type="entry name" value="RNA_pol_sigma-70-like"/>
</dbReference>
<dbReference type="NCBIfam" id="TIGR02937">
    <property type="entry name" value="sigma70-ECF"/>
    <property type="match status" value="1"/>
</dbReference>
<evidence type="ECO:0000259" key="5">
    <source>
        <dbReference type="Pfam" id="PF04542"/>
    </source>
</evidence>